<dbReference type="NCBIfam" id="NF011953">
    <property type="entry name" value="PRK15424.1"/>
    <property type="match status" value="1"/>
</dbReference>
<dbReference type="OrthoDB" id="9804019at2"/>
<organism evidence="7 8">
    <name type="scientific">Providencia stuartii (strain MRSN 2154)</name>
    <dbReference type="NCBI Taxonomy" id="1157951"/>
    <lineage>
        <taxon>Bacteria</taxon>
        <taxon>Pseudomonadati</taxon>
        <taxon>Pseudomonadota</taxon>
        <taxon>Gammaproteobacteria</taxon>
        <taxon>Enterobacterales</taxon>
        <taxon>Morganellaceae</taxon>
        <taxon>Providencia</taxon>
    </lineage>
</organism>
<dbReference type="NCBIfam" id="TIGR02329">
    <property type="entry name" value="propionate_PrpR"/>
    <property type="match status" value="1"/>
</dbReference>
<name>A0A140NK63_PROSM</name>
<dbReference type="PROSITE" id="PS50045">
    <property type="entry name" value="SIGMA54_INTERACT_4"/>
    <property type="match status" value="1"/>
</dbReference>
<dbReference type="GO" id="GO:0019629">
    <property type="term" value="P:propionate catabolic process, 2-methylcitrate cycle"/>
    <property type="evidence" value="ECO:0007669"/>
    <property type="project" value="InterPro"/>
</dbReference>
<evidence type="ECO:0000256" key="1">
    <source>
        <dbReference type="ARBA" id="ARBA00022741"/>
    </source>
</evidence>
<dbReference type="InterPro" id="IPR025944">
    <property type="entry name" value="Sigma_54_int_dom_CS"/>
</dbReference>
<dbReference type="SUPFAM" id="SSF52540">
    <property type="entry name" value="P-loop containing nucleoside triphosphate hydrolases"/>
    <property type="match status" value="1"/>
</dbReference>
<dbReference type="InterPro" id="IPR025662">
    <property type="entry name" value="Sigma_54_int_dom_ATP-bd_1"/>
</dbReference>
<dbReference type="PATRIC" id="fig|1157951.4.peg.672"/>
<dbReference type="Gene3D" id="1.10.10.60">
    <property type="entry name" value="Homeodomain-like"/>
    <property type="match status" value="1"/>
</dbReference>
<evidence type="ECO:0000259" key="6">
    <source>
        <dbReference type="PROSITE" id="PS50045"/>
    </source>
</evidence>
<reference evidence="7 8" key="1">
    <citation type="journal article" date="2012" name="J. Bacteriol.">
        <title>Complete Genome Sequence of Providencia stuartii Clinical Isolate MRSN 2154.</title>
        <authorList>
            <person name="Clifford R.J."/>
            <person name="Hang J."/>
            <person name="Riley M.C."/>
            <person name="Onmus-Leone F."/>
            <person name="Kuschner R.A."/>
            <person name="Lesho E.P."/>
            <person name="Waterman P.E."/>
        </authorList>
    </citation>
    <scope>NUCLEOTIDE SEQUENCE [LARGE SCALE GENOMIC DNA]</scope>
    <source>
        <strain evidence="7 8">MRSN 2154</strain>
    </source>
</reference>
<dbReference type="InterPro" id="IPR002197">
    <property type="entry name" value="HTH_Fis"/>
</dbReference>
<dbReference type="CDD" id="cd00009">
    <property type="entry name" value="AAA"/>
    <property type="match status" value="1"/>
</dbReference>
<evidence type="ECO:0000256" key="2">
    <source>
        <dbReference type="ARBA" id="ARBA00022840"/>
    </source>
</evidence>
<dbReference type="GO" id="GO:0000156">
    <property type="term" value="F:phosphorelay response regulator activity"/>
    <property type="evidence" value="ECO:0007669"/>
    <property type="project" value="InterPro"/>
</dbReference>
<dbReference type="SUPFAM" id="SSF159800">
    <property type="entry name" value="PrpR receptor domain-like"/>
    <property type="match status" value="1"/>
</dbReference>
<evidence type="ECO:0000256" key="4">
    <source>
        <dbReference type="ARBA" id="ARBA00023125"/>
    </source>
</evidence>
<dbReference type="InterPro" id="IPR027417">
    <property type="entry name" value="P-loop_NTPase"/>
</dbReference>
<reference evidence="8" key="2">
    <citation type="submission" date="2012-04" db="EMBL/GenBank/DDBJ databases">
        <title>Complete genome sequence of Providencia stuartii clinical isolate MRSN 2154.</title>
        <authorList>
            <person name="Clifford R.J."/>
            <person name="Hang J."/>
            <person name="Riley M.C."/>
            <person name="Onmus-Leone F."/>
            <person name="Kuschner R.A."/>
            <person name="Lesho E.P."/>
            <person name="Waterman P.E."/>
        </authorList>
    </citation>
    <scope>NUCLEOTIDE SEQUENCE [LARGE SCALE GENOMIC DNA]</scope>
    <source>
        <strain evidence="8">MRSN 2154</strain>
    </source>
</reference>
<dbReference type="InterPro" id="IPR010524">
    <property type="entry name" value="Sig_transdc_resp-reg_PrpR_N"/>
</dbReference>
<dbReference type="InterPro" id="IPR009057">
    <property type="entry name" value="Homeodomain-like_sf"/>
</dbReference>
<dbReference type="RefSeq" id="WP_014656370.1">
    <property type="nucleotide sequence ID" value="NC_017731.1"/>
</dbReference>
<dbReference type="InterPro" id="IPR012704">
    <property type="entry name" value="Sig_transdc_resp-reg_PrpR"/>
</dbReference>
<dbReference type="Pfam" id="PF02954">
    <property type="entry name" value="HTH_8"/>
    <property type="match status" value="1"/>
</dbReference>
<keyword evidence="2" id="KW-0067">ATP-binding</keyword>
<dbReference type="Pfam" id="PF25601">
    <property type="entry name" value="AAA_lid_14"/>
    <property type="match status" value="1"/>
</dbReference>
<evidence type="ECO:0000313" key="7">
    <source>
        <dbReference type="EMBL" id="AFH92566.1"/>
    </source>
</evidence>
<dbReference type="Gene3D" id="3.40.50.300">
    <property type="entry name" value="P-loop containing nucleotide triphosphate hydrolases"/>
    <property type="match status" value="1"/>
</dbReference>
<dbReference type="PROSITE" id="PS00688">
    <property type="entry name" value="SIGMA54_INTERACT_3"/>
    <property type="match status" value="1"/>
</dbReference>
<dbReference type="GO" id="GO:0006355">
    <property type="term" value="P:regulation of DNA-templated transcription"/>
    <property type="evidence" value="ECO:0007669"/>
    <property type="project" value="InterPro"/>
</dbReference>
<dbReference type="PROSITE" id="PS00676">
    <property type="entry name" value="SIGMA54_INTERACT_2"/>
    <property type="match status" value="1"/>
</dbReference>
<sequence length="529" mass="59792">MQKPIIWTVSVSRLFTLFRDISPEFSAQAEITPLNMGFEQAAEEVRERLKTGHCDAIISAGSNGAYLKSHVSVPVIIVKVSGFDVMQALAKAREISHKVGIINYQKIIPSLDEFQRNFGLRIEQRSYITAEDARAQLKSLKAMGINVVVGAGLIMDLAQELGMTGIFIYSTETIRQAFYDAIELSRISYDQKTTPIGYQPENTTKVRHTINDLIGASPLMERVHQEIMLYARSEATVLIQGESGTGKEMVAQAIHHEYRLFNQHKRKAPMPFVAVNCGAIPENLLEAELFGYEEGAFTGSRRGGRAGLFEMANGGTLFLDEIGEMPLALQTRLLRVLEEMTVVRIGGYRPLQVNVRVICATHCDLDNWVKEGRFRADLFYRLGVLRMKVPSLHERGEDIYMLAERLLKLAFAGLQQSLPAFRVQQLFSCRDFFKHYLWPGNVRELRNLMERVALYCSAYPDKAITQTMLVSLSPERETVTADFTQAKQVGASLSEVMDYFKGDRQAVARYLGISRTTLWRRLKQENEQN</sequence>
<evidence type="ECO:0000256" key="5">
    <source>
        <dbReference type="ARBA" id="ARBA00023163"/>
    </source>
</evidence>
<accession>A0A140NK63</accession>
<dbReference type="Proteomes" id="UP000005012">
    <property type="component" value="Chromosome"/>
</dbReference>
<dbReference type="InterPro" id="IPR058031">
    <property type="entry name" value="AAA_lid_NorR"/>
</dbReference>
<protein>
    <submittedName>
        <fullName evidence="7">Propionate catabolism operon regulatory protein PrpR</fullName>
    </submittedName>
</protein>
<dbReference type="Pfam" id="PF00158">
    <property type="entry name" value="Sigma54_activat"/>
    <property type="match status" value="1"/>
</dbReference>
<dbReference type="Gene3D" id="1.10.8.60">
    <property type="match status" value="1"/>
</dbReference>
<dbReference type="PANTHER" id="PTHR32071:SF81">
    <property type="entry name" value="PROPIONATE CATABOLISM OPERON REGULATORY PROTEIN"/>
    <property type="match status" value="1"/>
</dbReference>
<keyword evidence="1" id="KW-0547">Nucleotide-binding</keyword>
<proteinExistence type="predicted"/>
<keyword evidence="4" id="KW-0238">DNA-binding</keyword>
<dbReference type="KEGG" id="psi:S70_03415"/>
<dbReference type="PROSITE" id="PS00675">
    <property type="entry name" value="SIGMA54_INTERACT_1"/>
    <property type="match status" value="1"/>
</dbReference>
<dbReference type="SMART" id="SM00382">
    <property type="entry name" value="AAA"/>
    <property type="match status" value="1"/>
</dbReference>
<dbReference type="HOGENOM" id="CLU_000445_8_5_6"/>
<dbReference type="GO" id="GO:0005524">
    <property type="term" value="F:ATP binding"/>
    <property type="evidence" value="ECO:0007669"/>
    <property type="project" value="UniProtKB-KW"/>
</dbReference>
<dbReference type="InterPro" id="IPR025943">
    <property type="entry name" value="Sigma_54_int_dom_ATP-bd_2"/>
</dbReference>
<dbReference type="AlphaFoldDB" id="A0A140NK63"/>
<dbReference type="FunFam" id="3.40.50.300:FF:000006">
    <property type="entry name" value="DNA-binding transcriptional regulator NtrC"/>
    <property type="match status" value="1"/>
</dbReference>
<dbReference type="Pfam" id="PF06506">
    <property type="entry name" value="PrpR_N"/>
    <property type="match status" value="1"/>
</dbReference>
<dbReference type="InterPro" id="IPR002078">
    <property type="entry name" value="Sigma_54_int"/>
</dbReference>
<keyword evidence="3" id="KW-0805">Transcription regulation</keyword>
<dbReference type="PANTHER" id="PTHR32071">
    <property type="entry name" value="TRANSCRIPTIONAL REGULATORY PROTEIN"/>
    <property type="match status" value="1"/>
</dbReference>
<dbReference type="SUPFAM" id="SSF46689">
    <property type="entry name" value="Homeodomain-like"/>
    <property type="match status" value="1"/>
</dbReference>
<dbReference type="GO" id="GO:0005737">
    <property type="term" value="C:cytoplasm"/>
    <property type="evidence" value="ECO:0007669"/>
    <property type="project" value="InterPro"/>
</dbReference>
<dbReference type="InterPro" id="IPR003593">
    <property type="entry name" value="AAA+_ATPase"/>
</dbReference>
<keyword evidence="5" id="KW-0804">Transcription</keyword>
<dbReference type="EMBL" id="CP003488">
    <property type="protein sequence ID" value="AFH92566.1"/>
    <property type="molecule type" value="Genomic_DNA"/>
</dbReference>
<dbReference type="GO" id="GO:0043565">
    <property type="term" value="F:sequence-specific DNA binding"/>
    <property type="evidence" value="ECO:0007669"/>
    <property type="project" value="InterPro"/>
</dbReference>
<gene>
    <name evidence="7" type="ordered locus">S70_03415</name>
</gene>
<evidence type="ECO:0000256" key="3">
    <source>
        <dbReference type="ARBA" id="ARBA00023015"/>
    </source>
</evidence>
<feature type="domain" description="Sigma-54 factor interaction" evidence="6">
    <location>
        <begin position="213"/>
        <end position="454"/>
    </location>
</feature>
<evidence type="ECO:0000313" key="8">
    <source>
        <dbReference type="Proteomes" id="UP000005012"/>
    </source>
</evidence>
<dbReference type="Gene3D" id="3.40.50.2300">
    <property type="match status" value="2"/>
</dbReference>